<evidence type="ECO:0000256" key="10">
    <source>
        <dbReference type="ARBA" id="ARBA00023128"/>
    </source>
</evidence>
<evidence type="ECO:0000313" key="15">
    <source>
        <dbReference type="Proteomes" id="UP000617340"/>
    </source>
</evidence>
<organism evidence="14 15">
    <name type="scientific">Vespula germanica</name>
    <name type="common">German yellow jacket</name>
    <name type="synonym">Paravespula germanica</name>
    <dbReference type="NCBI Taxonomy" id="30212"/>
    <lineage>
        <taxon>Eukaryota</taxon>
        <taxon>Metazoa</taxon>
        <taxon>Ecdysozoa</taxon>
        <taxon>Arthropoda</taxon>
        <taxon>Hexapoda</taxon>
        <taxon>Insecta</taxon>
        <taxon>Pterygota</taxon>
        <taxon>Neoptera</taxon>
        <taxon>Endopterygota</taxon>
        <taxon>Hymenoptera</taxon>
        <taxon>Apocrita</taxon>
        <taxon>Aculeata</taxon>
        <taxon>Vespoidea</taxon>
        <taxon>Vespidae</taxon>
        <taxon>Vespinae</taxon>
        <taxon>Vespula</taxon>
    </lineage>
</organism>
<evidence type="ECO:0000256" key="2">
    <source>
        <dbReference type="ARBA" id="ARBA00004569"/>
    </source>
</evidence>
<name>A0A834KYD6_VESGE</name>
<evidence type="ECO:0000256" key="3">
    <source>
        <dbReference type="ARBA" id="ARBA00004637"/>
    </source>
</evidence>
<dbReference type="GO" id="GO:0005743">
    <property type="term" value="C:mitochondrial inner membrane"/>
    <property type="evidence" value="ECO:0007669"/>
    <property type="project" value="UniProtKB-SubCell"/>
</dbReference>
<evidence type="ECO:0000313" key="14">
    <source>
        <dbReference type="EMBL" id="KAF7413399.1"/>
    </source>
</evidence>
<keyword evidence="11" id="KW-0472">Membrane</keyword>
<dbReference type="Pfam" id="PF05676">
    <property type="entry name" value="NDUF_B7"/>
    <property type="match status" value="1"/>
</dbReference>
<evidence type="ECO:0000256" key="13">
    <source>
        <dbReference type="SAM" id="MobiDB-lite"/>
    </source>
</evidence>
<dbReference type="Proteomes" id="UP000617340">
    <property type="component" value="Unassembled WGS sequence"/>
</dbReference>
<dbReference type="PANTHER" id="PTHR20900:SF0">
    <property type="entry name" value="NADH DEHYDROGENASE [UBIQUINONE] 1 BETA SUBCOMPLEX SUBUNIT 7"/>
    <property type="match status" value="1"/>
</dbReference>
<keyword evidence="6" id="KW-0813">Transport</keyword>
<evidence type="ECO:0000256" key="7">
    <source>
        <dbReference type="ARBA" id="ARBA00022660"/>
    </source>
</evidence>
<gene>
    <name evidence="14" type="ORF">HZH68_001888</name>
</gene>
<feature type="compositionally biased region" description="Basic and acidic residues" evidence="13">
    <location>
        <begin position="95"/>
        <end position="108"/>
    </location>
</feature>
<evidence type="ECO:0000256" key="11">
    <source>
        <dbReference type="ARBA" id="ARBA00023136"/>
    </source>
</evidence>
<comment type="caution">
    <text evidence="14">The sequence shown here is derived from an EMBL/GenBank/DDBJ whole genome shotgun (WGS) entry which is preliminary data.</text>
</comment>
<dbReference type="InterPro" id="IPR008698">
    <property type="entry name" value="NDUB7"/>
</dbReference>
<evidence type="ECO:0000256" key="5">
    <source>
        <dbReference type="ARBA" id="ARBA00018677"/>
    </source>
</evidence>
<comment type="similarity">
    <text evidence="4">Belongs to the complex I NDUFB7 subunit family.</text>
</comment>
<keyword evidence="15" id="KW-1185">Reference proteome</keyword>
<dbReference type="PROSITE" id="PS51808">
    <property type="entry name" value="CHCH"/>
    <property type="match status" value="1"/>
</dbReference>
<sequence>MGTLWSSYVTHPDITPEAETAPTFDPLYGFQNGRKARVMIATDAEMKAARIPKRFRDYCAHKFLELEDCRKYHFPMMNKCDHQNHAYQQCQYEEPADKNRRKEQRRSSSEAARGLRPASGIRSRRSRPARYARTLERIGSENEEETSPIRTLGNKAILGELTKDGWVAVVVAPASTGNSLGSLAGVSSYRRYIGMPNYCATADLVVRVR</sequence>
<evidence type="ECO:0000256" key="6">
    <source>
        <dbReference type="ARBA" id="ARBA00022448"/>
    </source>
</evidence>
<reference evidence="14" key="1">
    <citation type="journal article" date="2020" name="G3 (Bethesda)">
        <title>High-Quality Assemblies for Three Invasive Social Wasps from the &lt;i&gt;Vespula&lt;/i&gt; Genus.</title>
        <authorList>
            <person name="Harrop T.W.R."/>
            <person name="Guhlin J."/>
            <person name="McLaughlin G.M."/>
            <person name="Permina E."/>
            <person name="Stockwell P."/>
            <person name="Gilligan J."/>
            <person name="Le Lec M.F."/>
            <person name="Gruber M.A.M."/>
            <person name="Quinn O."/>
            <person name="Lovegrove M."/>
            <person name="Duncan E.J."/>
            <person name="Remnant E.J."/>
            <person name="Van Eeckhoven J."/>
            <person name="Graham B."/>
            <person name="Knapp R.A."/>
            <person name="Langford K.W."/>
            <person name="Kronenberg Z."/>
            <person name="Press M.O."/>
            <person name="Eacker S.M."/>
            <person name="Wilson-Rankin E.E."/>
            <person name="Purcell J."/>
            <person name="Lester P.J."/>
            <person name="Dearden P.K."/>
        </authorList>
    </citation>
    <scope>NUCLEOTIDE SEQUENCE</scope>
    <source>
        <strain evidence="14">Linc-1</strain>
    </source>
</reference>
<dbReference type="PANTHER" id="PTHR20900">
    <property type="entry name" value="NADH:UBIQUINONE OXIDOREDUCTASE B18-LIKE SUBUNIT"/>
    <property type="match status" value="1"/>
</dbReference>
<dbReference type="EMBL" id="JACSDZ010000002">
    <property type="protein sequence ID" value="KAF7413399.1"/>
    <property type="molecule type" value="Genomic_DNA"/>
</dbReference>
<feature type="region of interest" description="Disordered" evidence="13">
    <location>
        <begin position="93"/>
        <end position="148"/>
    </location>
</feature>
<evidence type="ECO:0000256" key="9">
    <source>
        <dbReference type="ARBA" id="ARBA00022982"/>
    </source>
</evidence>
<evidence type="ECO:0000256" key="8">
    <source>
        <dbReference type="ARBA" id="ARBA00022792"/>
    </source>
</evidence>
<accession>A0A834KYD6</accession>
<keyword evidence="8" id="KW-0999">Mitochondrion inner membrane</keyword>
<keyword evidence="9" id="KW-0249">Electron transport</keyword>
<comment type="function">
    <text evidence="1">Accessory subunit of the mitochondrial membrane respiratory chain NADH dehydrogenase (Complex I), that is believed not to be involved in catalysis. Complex I functions in the transfer of electrons from NADH to the respiratory chain. The immediate electron acceptor for the enzyme is believed to be ubiquinone.</text>
</comment>
<keyword evidence="12" id="KW-1015">Disulfide bond</keyword>
<evidence type="ECO:0000256" key="4">
    <source>
        <dbReference type="ARBA" id="ARBA00008006"/>
    </source>
</evidence>
<evidence type="ECO:0000256" key="1">
    <source>
        <dbReference type="ARBA" id="ARBA00003195"/>
    </source>
</evidence>
<comment type="subcellular location">
    <subcellularLocation>
        <location evidence="3">Mitochondrion inner membrane</location>
        <topology evidence="3">Peripheral membrane protein</topology>
    </subcellularLocation>
    <subcellularLocation>
        <location evidence="2">Mitochondrion intermembrane space</location>
    </subcellularLocation>
</comment>
<proteinExistence type="inferred from homology"/>
<keyword evidence="7" id="KW-0679">Respiratory chain</keyword>
<evidence type="ECO:0000256" key="12">
    <source>
        <dbReference type="ARBA" id="ARBA00023157"/>
    </source>
</evidence>
<dbReference type="AlphaFoldDB" id="A0A834KYD6"/>
<keyword evidence="10" id="KW-0496">Mitochondrion</keyword>
<dbReference type="GO" id="GO:0005758">
    <property type="term" value="C:mitochondrial intermembrane space"/>
    <property type="evidence" value="ECO:0007669"/>
    <property type="project" value="UniProtKB-SubCell"/>
</dbReference>
<protein>
    <recommendedName>
        <fullName evidence="5">NADH dehydrogenase [ubiquinone] 1 beta subcomplex subunit 7</fullName>
    </recommendedName>
</protein>